<dbReference type="Gene3D" id="6.10.140.2220">
    <property type="match status" value="1"/>
</dbReference>
<accession>A0AAD5T3E5</accession>
<reference evidence="13" key="1">
    <citation type="submission" date="2020-05" db="EMBL/GenBank/DDBJ databases">
        <title>Phylogenomic resolution of chytrid fungi.</title>
        <authorList>
            <person name="Stajich J.E."/>
            <person name="Amses K."/>
            <person name="Simmons R."/>
            <person name="Seto K."/>
            <person name="Myers J."/>
            <person name="Bonds A."/>
            <person name="Quandt C.A."/>
            <person name="Barry K."/>
            <person name="Liu P."/>
            <person name="Grigoriev I."/>
            <person name="Longcore J.E."/>
            <person name="James T.Y."/>
        </authorList>
    </citation>
    <scope>NUCLEOTIDE SEQUENCE</scope>
    <source>
        <strain evidence="13">JEL0513</strain>
    </source>
</reference>
<dbReference type="EC" id="2.3.2.26" evidence="2"/>
<dbReference type="AlphaFoldDB" id="A0AAD5T3E5"/>
<evidence type="ECO:0000256" key="4">
    <source>
        <dbReference type="ARBA" id="ARBA00022723"/>
    </source>
</evidence>
<dbReference type="GO" id="GO:0008270">
    <property type="term" value="F:zinc ion binding"/>
    <property type="evidence" value="ECO:0007669"/>
    <property type="project" value="UniProtKB-KW"/>
</dbReference>
<evidence type="ECO:0000256" key="10">
    <source>
        <dbReference type="SAM" id="MobiDB-lite"/>
    </source>
</evidence>
<feature type="region of interest" description="Disordered" evidence="10">
    <location>
        <begin position="812"/>
        <end position="837"/>
    </location>
</feature>
<organism evidence="13 14">
    <name type="scientific">Physocladia obscura</name>
    <dbReference type="NCBI Taxonomy" id="109957"/>
    <lineage>
        <taxon>Eukaryota</taxon>
        <taxon>Fungi</taxon>
        <taxon>Fungi incertae sedis</taxon>
        <taxon>Chytridiomycota</taxon>
        <taxon>Chytridiomycota incertae sedis</taxon>
        <taxon>Chytridiomycetes</taxon>
        <taxon>Chytridiales</taxon>
        <taxon>Chytriomycetaceae</taxon>
        <taxon>Physocladia</taxon>
    </lineage>
</organism>
<evidence type="ECO:0000259" key="11">
    <source>
        <dbReference type="PROSITE" id="PS50237"/>
    </source>
</evidence>
<evidence type="ECO:0000256" key="1">
    <source>
        <dbReference type="ARBA" id="ARBA00000885"/>
    </source>
</evidence>
<keyword evidence="7" id="KW-0862">Zinc</keyword>
<feature type="domain" description="HECT" evidence="11">
    <location>
        <begin position="214"/>
        <end position="542"/>
    </location>
</feature>
<dbReference type="Proteomes" id="UP001211907">
    <property type="component" value="Unassembled WGS sequence"/>
</dbReference>
<dbReference type="GO" id="GO:0000209">
    <property type="term" value="P:protein polyubiquitination"/>
    <property type="evidence" value="ECO:0007669"/>
    <property type="project" value="InterPro"/>
</dbReference>
<evidence type="ECO:0000256" key="2">
    <source>
        <dbReference type="ARBA" id="ARBA00012485"/>
    </source>
</evidence>
<dbReference type="PANTHER" id="PTHR45700">
    <property type="entry name" value="UBIQUITIN-PROTEIN LIGASE E3C"/>
    <property type="match status" value="1"/>
</dbReference>
<dbReference type="SMART" id="SM00119">
    <property type="entry name" value="HECTc"/>
    <property type="match status" value="1"/>
</dbReference>
<evidence type="ECO:0000256" key="7">
    <source>
        <dbReference type="ARBA" id="ARBA00022833"/>
    </source>
</evidence>
<evidence type="ECO:0000256" key="5">
    <source>
        <dbReference type="ARBA" id="ARBA00022771"/>
    </source>
</evidence>
<dbReference type="InterPro" id="IPR002893">
    <property type="entry name" value="Znf_MYND"/>
</dbReference>
<proteinExistence type="predicted"/>
<dbReference type="Gene3D" id="3.90.1750.10">
    <property type="entry name" value="Hect, E3 ligase catalytic domains"/>
    <property type="match status" value="1"/>
</dbReference>
<dbReference type="PANTHER" id="PTHR45700:SF9">
    <property type="entry name" value="HECT-TYPE E3 UBIQUITIN TRANSFERASE"/>
    <property type="match status" value="1"/>
</dbReference>
<dbReference type="EMBL" id="JADGJH010000475">
    <property type="protein sequence ID" value="KAJ3128228.1"/>
    <property type="molecule type" value="Genomic_DNA"/>
</dbReference>
<evidence type="ECO:0000259" key="12">
    <source>
        <dbReference type="PROSITE" id="PS50865"/>
    </source>
</evidence>
<dbReference type="Gene3D" id="3.30.2160.10">
    <property type="entry name" value="Hect, E3 ligase catalytic domain"/>
    <property type="match status" value="1"/>
</dbReference>
<dbReference type="Pfam" id="PF01753">
    <property type="entry name" value="zf-MYND"/>
    <property type="match status" value="1"/>
</dbReference>
<dbReference type="InterPro" id="IPR044611">
    <property type="entry name" value="E3A/B/C-like"/>
</dbReference>
<keyword evidence="6 8" id="KW-0833">Ubl conjugation pathway</keyword>
<dbReference type="Pfam" id="PF00632">
    <property type="entry name" value="HECT"/>
    <property type="match status" value="1"/>
</dbReference>
<dbReference type="FunFam" id="3.30.2410.10:FF:000003">
    <property type="entry name" value="probable E3 ubiquitin-protein ligase HERC4 isoform X1"/>
    <property type="match status" value="1"/>
</dbReference>
<feature type="domain" description="MYND-type" evidence="12">
    <location>
        <begin position="666"/>
        <end position="704"/>
    </location>
</feature>
<evidence type="ECO:0000313" key="14">
    <source>
        <dbReference type="Proteomes" id="UP001211907"/>
    </source>
</evidence>
<dbReference type="Pfam" id="PF04194">
    <property type="entry name" value="PDCD2_C"/>
    <property type="match status" value="1"/>
</dbReference>
<feature type="compositionally biased region" description="Basic and acidic residues" evidence="10">
    <location>
        <begin position="812"/>
        <end position="826"/>
    </location>
</feature>
<dbReference type="SUPFAM" id="SSF56204">
    <property type="entry name" value="Hect, E3 ligase catalytic domain"/>
    <property type="match status" value="1"/>
</dbReference>
<dbReference type="CDD" id="cd00078">
    <property type="entry name" value="HECTc"/>
    <property type="match status" value="1"/>
</dbReference>
<dbReference type="PROSITE" id="PS50865">
    <property type="entry name" value="ZF_MYND_2"/>
    <property type="match status" value="1"/>
</dbReference>
<sequence>MLIPQLNSPSSNSNFVVQDSFMLHGTLNFSFSSLQKTPKLIGSMMLAIDKLLRRPGRFSKERFEKRVNFVNSFITYRISQKDGMFDQYMNDWGVKSAARVMALLFAANSLRSEKLIISSFYNTIIDYVDLIKDYVKWQEERSGAFSFCQYPFLVSLGGKMQIMETDAKRQMTERFKEAFFRTAIQGLITDPFLTLHIRRNHLIADSLSQLQSRNIDDLKKKLRIEFGGEAGVDAGGLTKEWFLLLVRHLFDSQYGMFTFDDDSNFCWINPASLENVEEFRLVGIVIGLAIYNSTILDVQFPAAMYKKLLGMPVGLDDLKMLHPALHRGLVHLLEFEEEDVEDVFCRDFVAEYEAFGEKVRVPLVPGGERIPVTNTNRVEFVERFVGWILGDGVAKQFEAFREGFYHVCGGNALSLFRPEEIEMIVQGGTELDTFILESVAQYDGFNADDTTIQDFWSIFASYSPEMKRKLLMFITGTDRIPATGIQNMVFKISELGDDSDLLPIAHTCFNQICIPKYSSREKLEDKLYMAINWSDKNGQSLDAQEIKTCDDIPHKVGGRPIWLHKTDPLDAEIVTCAKCQSIMSLLIQVPPQIISICQLIQQIKKLYTPDDNIPEAFHRIVYLFACKNGSCKSFKVFRSQLPESNQFWISKSDAKQNMLVHSPYLCDICGLKGSKICSRCKSAYYCSKEHQIIAWKQGGHKSDCGEVISASGSALNQDARKAVEFTEWEIVTEPEPTASMMTKNDGVNQTNLTHDDKQLEEVNKKLEGTGIHISFEEQEADDDIRDAPDTVVDVDNAFVRFQTRLEREPEQILRWNRKEDSQSDKMGDDDDDDDEDTYGEKEKVLWVSDLDKPINVGVLPTLLNYLSIDNLSANAFDFGTLVIYACPDHCQPKDSKFGKDTVFMEEIVHNQNFSSMGLNDRIKKIFIDKPNKHE</sequence>
<keyword evidence="3" id="KW-0808">Transferase</keyword>
<evidence type="ECO:0000256" key="9">
    <source>
        <dbReference type="PROSITE-ProRule" id="PRU00134"/>
    </source>
</evidence>
<evidence type="ECO:0000256" key="8">
    <source>
        <dbReference type="PROSITE-ProRule" id="PRU00104"/>
    </source>
</evidence>
<dbReference type="PROSITE" id="PS50237">
    <property type="entry name" value="HECT"/>
    <property type="match status" value="1"/>
</dbReference>
<feature type="active site" description="Glycyl thioester intermediate" evidence="8">
    <location>
        <position position="508"/>
    </location>
</feature>
<keyword evidence="4" id="KW-0479">Metal-binding</keyword>
<dbReference type="InterPro" id="IPR000569">
    <property type="entry name" value="HECT_dom"/>
</dbReference>
<dbReference type="InterPro" id="IPR035983">
    <property type="entry name" value="Hect_E3_ubiquitin_ligase"/>
</dbReference>
<keyword evidence="14" id="KW-1185">Reference proteome</keyword>
<comment type="caution">
    <text evidence="13">The sequence shown here is derived from an EMBL/GenBank/DDBJ whole genome shotgun (WGS) entry which is preliminary data.</text>
</comment>
<evidence type="ECO:0000313" key="13">
    <source>
        <dbReference type="EMBL" id="KAJ3128228.1"/>
    </source>
</evidence>
<gene>
    <name evidence="13" type="primary">HUL4</name>
    <name evidence="13" type="ORF">HK100_009298</name>
</gene>
<dbReference type="InterPro" id="IPR007320">
    <property type="entry name" value="PDCD2_C"/>
</dbReference>
<dbReference type="Gene3D" id="3.30.2410.10">
    <property type="entry name" value="Hect, E3 ligase catalytic domain"/>
    <property type="match status" value="1"/>
</dbReference>
<feature type="compositionally biased region" description="Acidic residues" evidence="10">
    <location>
        <begin position="827"/>
        <end position="837"/>
    </location>
</feature>
<comment type="catalytic activity">
    <reaction evidence="1">
        <text>S-ubiquitinyl-[E2 ubiquitin-conjugating enzyme]-L-cysteine + [acceptor protein]-L-lysine = [E2 ubiquitin-conjugating enzyme]-L-cysteine + N(6)-ubiquitinyl-[acceptor protein]-L-lysine.</text>
        <dbReference type="EC" id="2.3.2.26"/>
    </reaction>
</comment>
<evidence type="ECO:0000256" key="3">
    <source>
        <dbReference type="ARBA" id="ARBA00022679"/>
    </source>
</evidence>
<name>A0AAD5T3E5_9FUNG</name>
<protein>
    <recommendedName>
        <fullName evidence="2">HECT-type E3 ubiquitin transferase</fullName>
        <ecNumber evidence="2">2.3.2.26</ecNumber>
    </recommendedName>
</protein>
<dbReference type="GO" id="GO:0005737">
    <property type="term" value="C:cytoplasm"/>
    <property type="evidence" value="ECO:0007669"/>
    <property type="project" value="InterPro"/>
</dbReference>
<dbReference type="GO" id="GO:0061630">
    <property type="term" value="F:ubiquitin protein ligase activity"/>
    <property type="evidence" value="ECO:0007669"/>
    <property type="project" value="UniProtKB-EC"/>
</dbReference>
<dbReference type="SUPFAM" id="SSF144232">
    <property type="entry name" value="HIT/MYND zinc finger-like"/>
    <property type="match status" value="1"/>
</dbReference>
<keyword evidence="5 9" id="KW-0863">Zinc-finger</keyword>
<evidence type="ECO:0000256" key="6">
    <source>
        <dbReference type="ARBA" id="ARBA00022786"/>
    </source>
</evidence>